<accession>A0ABU8RUR9</accession>
<comment type="caution">
    <text evidence="12">The sequence shown here is derived from an EMBL/GenBank/DDBJ whole genome shotgun (WGS) entry which is preliminary data.</text>
</comment>
<dbReference type="Pfam" id="PF00512">
    <property type="entry name" value="HisKA"/>
    <property type="match status" value="1"/>
</dbReference>
<keyword evidence="7 12" id="KW-0067">ATP-binding</keyword>
<evidence type="ECO:0000256" key="9">
    <source>
        <dbReference type="SAM" id="MobiDB-lite"/>
    </source>
</evidence>
<dbReference type="PROSITE" id="PS50109">
    <property type="entry name" value="HIS_KIN"/>
    <property type="match status" value="1"/>
</dbReference>
<dbReference type="PANTHER" id="PTHR43065">
    <property type="entry name" value="SENSOR HISTIDINE KINASE"/>
    <property type="match status" value="1"/>
</dbReference>
<keyword evidence="5" id="KW-0547">Nucleotide-binding</keyword>
<dbReference type="InterPro" id="IPR005467">
    <property type="entry name" value="His_kinase_dom"/>
</dbReference>
<dbReference type="PANTHER" id="PTHR43065:SF10">
    <property type="entry name" value="PEROXIDE STRESS-ACTIVATED HISTIDINE KINASE MAK3"/>
    <property type="match status" value="1"/>
</dbReference>
<keyword evidence="4" id="KW-0808">Transferase</keyword>
<dbReference type="CDD" id="cd00082">
    <property type="entry name" value="HisKA"/>
    <property type="match status" value="1"/>
</dbReference>
<dbReference type="SMART" id="SM00388">
    <property type="entry name" value="HisKA"/>
    <property type="match status" value="1"/>
</dbReference>
<protein>
    <recommendedName>
        <fullName evidence="2">histidine kinase</fullName>
        <ecNumber evidence="2">2.7.13.3</ecNumber>
    </recommendedName>
</protein>
<gene>
    <name evidence="12" type="ORF">WG901_09360</name>
</gene>
<feature type="transmembrane region" description="Helical" evidence="10">
    <location>
        <begin position="58"/>
        <end position="76"/>
    </location>
</feature>
<keyword evidence="6" id="KW-0418">Kinase</keyword>
<proteinExistence type="predicted"/>
<evidence type="ECO:0000256" key="10">
    <source>
        <dbReference type="SAM" id="Phobius"/>
    </source>
</evidence>
<keyword evidence="3" id="KW-0597">Phosphoprotein</keyword>
<evidence type="ECO:0000259" key="11">
    <source>
        <dbReference type="PROSITE" id="PS50109"/>
    </source>
</evidence>
<dbReference type="SMART" id="SM00387">
    <property type="entry name" value="HATPase_c"/>
    <property type="match status" value="1"/>
</dbReference>
<feature type="domain" description="Histidine kinase" evidence="11">
    <location>
        <begin position="143"/>
        <end position="357"/>
    </location>
</feature>
<comment type="catalytic activity">
    <reaction evidence="1">
        <text>ATP + protein L-histidine = ADP + protein N-phospho-L-histidine.</text>
        <dbReference type="EC" id="2.7.13.3"/>
    </reaction>
</comment>
<dbReference type="InterPro" id="IPR003594">
    <property type="entry name" value="HATPase_dom"/>
</dbReference>
<dbReference type="SUPFAM" id="SSF47384">
    <property type="entry name" value="Homodimeric domain of signal transducing histidine kinase"/>
    <property type="match status" value="1"/>
</dbReference>
<dbReference type="Gene3D" id="1.10.287.130">
    <property type="match status" value="1"/>
</dbReference>
<dbReference type="SUPFAM" id="SSF55874">
    <property type="entry name" value="ATPase domain of HSP90 chaperone/DNA topoisomerase II/histidine kinase"/>
    <property type="match status" value="1"/>
</dbReference>
<dbReference type="Gene3D" id="6.10.250.2580">
    <property type="match status" value="1"/>
</dbReference>
<evidence type="ECO:0000256" key="2">
    <source>
        <dbReference type="ARBA" id="ARBA00012438"/>
    </source>
</evidence>
<feature type="transmembrane region" description="Helical" evidence="10">
    <location>
        <begin position="35"/>
        <end position="51"/>
    </location>
</feature>
<dbReference type="EC" id="2.7.13.3" evidence="2"/>
<dbReference type="InterPro" id="IPR036097">
    <property type="entry name" value="HisK_dim/P_sf"/>
</dbReference>
<dbReference type="Gene3D" id="3.30.565.10">
    <property type="entry name" value="Histidine kinase-like ATPase, C-terminal domain"/>
    <property type="match status" value="1"/>
</dbReference>
<evidence type="ECO:0000256" key="8">
    <source>
        <dbReference type="ARBA" id="ARBA00023012"/>
    </source>
</evidence>
<dbReference type="InterPro" id="IPR004358">
    <property type="entry name" value="Sig_transdc_His_kin-like_C"/>
</dbReference>
<evidence type="ECO:0000256" key="6">
    <source>
        <dbReference type="ARBA" id="ARBA00022777"/>
    </source>
</evidence>
<evidence type="ECO:0000256" key="5">
    <source>
        <dbReference type="ARBA" id="ARBA00022741"/>
    </source>
</evidence>
<evidence type="ECO:0000313" key="12">
    <source>
        <dbReference type="EMBL" id="MEJ5976840.1"/>
    </source>
</evidence>
<feature type="transmembrane region" description="Helical" evidence="10">
    <location>
        <begin position="12"/>
        <end position="29"/>
    </location>
</feature>
<dbReference type="InterPro" id="IPR003661">
    <property type="entry name" value="HisK_dim/P_dom"/>
</dbReference>
<keyword evidence="10" id="KW-0472">Membrane</keyword>
<evidence type="ECO:0000313" key="13">
    <source>
        <dbReference type="Proteomes" id="UP001361239"/>
    </source>
</evidence>
<evidence type="ECO:0000256" key="4">
    <source>
        <dbReference type="ARBA" id="ARBA00022679"/>
    </source>
</evidence>
<dbReference type="InterPro" id="IPR036890">
    <property type="entry name" value="HATPase_C_sf"/>
</dbReference>
<dbReference type="PRINTS" id="PR00344">
    <property type="entry name" value="BCTRLSENSOR"/>
</dbReference>
<evidence type="ECO:0000256" key="3">
    <source>
        <dbReference type="ARBA" id="ARBA00022553"/>
    </source>
</evidence>
<evidence type="ECO:0000256" key="1">
    <source>
        <dbReference type="ARBA" id="ARBA00000085"/>
    </source>
</evidence>
<sequence>MRGDARGQRLVIHLRLAGAAIVALAIFALDVLSPLQGAVAVLYTTVVLLAARTGKRDLVIAAGTVGAGLAAIAYLISHSAEPLGSPAMRLTVSLVANGITTFLSIRHLAEIDQRRSTQARLDQAQAELAHVSRLNLLGQMGASIAHEINQPLSAIVTYAKSGQRWLARAEPDAAEAADCLDHIAANATRAADIIGRIRDIARRAEPRQDHFALAALVSETVALLQRDLQSHDVVIRTAIAPDLPVLWGDRVQIQQVLMNLMLNADQAMTQTPASRRELLLEAARDGGEVTVAVSDRGPGLPNDTEPLFEPFRSTKPDGMGMGLSISRAIIERHAGRLTSANRAEGGASFRFTLPILQGSGA</sequence>
<dbReference type="RefSeq" id="WP_339586801.1">
    <property type="nucleotide sequence ID" value="NZ_JBBHJZ010000002.1"/>
</dbReference>
<dbReference type="Proteomes" id="UP001361239">
    <property type="component" value="Unassembled WGS sequence"/>
</dbReference>
<keyword evidence="10" id="KW-0812">Transmembrane</keyword>
<dbReference type="Pfam" id="PF02518">
    <property type="entry name" value="HATPase_c"/>
    <property type="match status" value="1"/>
</dbReference>
<evidence type="ECO:0000256" key="7">
    <source>
        <dbReference type="ARBA" id="ARBA00022840"/>
    </source>
</evidence>
<organism evidence="12 13">
    <name type="scientific">Novosphingobium anseongense</name>
    <dbReference type="NCBI Taxonomy" id="3133436"/>
    <lineage>
        <taxon>Bacteria</taxon>
        <taxon>Pseudomonadati</taxon>
        <taxon>Pseudomonadota</taxon>
        <taxon>Alphaproteobacteria</taxon>
        <taxon>Sphingomonadales</taxon>
        <taxon>Sphingomonadaceae</taxon>
        <taxon>Novosphingobium</taxon>
    </lineage>
</organism>
<dbReference type="GO" id="GO:0005524">
    <property type="term" value="F:ATP binding"/>
    <property type="evidence" value="ECO:0007669"/>
    <property type="project" value="UniProtKB-KW"/>
</dbReference>
<feature type="region of interest" description="Disordered" evidence="9">
    <location>
        <begin position="294"/>
        <end position="313"/>
    </location>
</feature>
<dbReference type="EMBL" id="JBBHJZ010000002">
    <property type="protein sequence ID" value="MEJ5976840.1"/>
    <property type="molecule type" value="Genomic_DNA"/>
</dbReference>
<name>A0ABU8RUR9_9SPHN</name>
<keyword evidence="10" id="KW-1133">Transmembrane helix</keyword>
<keyword evidence="13" id="KW-1185">Reference proteome</keyword>
<reference evidence="12 13" key="1">
    <citation type="submission" date="2024-03" db="EMBL/GenBank/DDBJ databases">
        <authorList>
            <person name="Jo J.-H."/>
        </authorList>
    </citation>
    <scope>NUCLEOTIDE SEQUENCE [LARGE SCALE GENOMIC DNA]</scope>
    <source>
        <strain evidence="12 13">PS1R-30</strain>
    </source>
</reference>
<keyword evidence="8" id="KW-0902">Two-component regulatory system</keyword>